<evidence type="ECO:0000256" key="1">
    <source>
        <dbReference type="SAM" id="Phobius"/>
    </source>
</evidence>
<gene>
    <name evidence="2" type="ORF">QCA50_019885</name>
</gene>
<name>A0AAW0FIJ6_9APHY</name>
<sequence length="271" mass="30091">MGTLSVVFASTNLLIRTVMIWRDNWYVIGVLIAANIGHLLAAVIGAVLEGRKSRWNSDTLICDGDPTHSVAFYLYTSILDLVILFLSVAGLYRHGVLSTGSKWRKICNQGVIYVLVTFLINIPTIVLGWLNLNATMNMIGAPLGTTISVIASSRAVMSLLRPRDDMSSSLPVYASSSESSGTRERTFEDKNMHASPVGMLTTHIDLTQNDSRSSVLPSEYSISLSKFRDLTVAYKFANLRIILLSFYYCSRGSNEEFAVPTRKEYAEWKPF</sequence>
<feature type="transmembrane region" description="Helical" evidence="1">
    <location>
        <begin position="72"/>
        <end position="92"/>
    </location>
</feature>
<organism evidence="2 3">
    <name type="scientific">Cerrena zonata</name>
    <dbReference type="NCBI Taxonomy" id="2478898"/>
    <lineage>
        <taxon>Eukaryota</taxon>
        <taxon>Fungi</taxon>
        <taxon>Dikarya</taxon>
        <taxon>Basidiomycota</taxon>
        <taxon>Agaricomycotina</taxon>
        <taxon>Agaricomycetes</taxon>
        <taxon>Polyporales</taxon>
        <taxon>Cerrenaceae</taxon>
        <taxon>Cerrena</taxon>
    </lineage>
</organism>
<keyword evidence="3" id="KW-1185">Reference proteome</keyword>
<keyword evidence="1" id="KW-1133">Transmembrane helix</keyword>
<keyword evidence="1" id="KW-0812">Transmembrane</keyword>
<dbReference type="EMBL" id="JASBNA010000094">
    <property type="protein sequence ID" value="KAK7677176.1"/>
    <property type="molecule type" value="Genomic_DNA"/>
</dbReference>
<protein>
    <submittedName>
        <fullName evidence="2">Uncharacterized protein</fullName>
    </submittedName>
</protein>
<reference evidence="2 3" key="1">
    <citation type="submission" date="2022-09" db="EMBL/GenBank/DDBJ databases">
        <authorList>
            <person name="Palmer J.M."/>
        </authorList>
    </citation>
    <scope>NUCLEOTIDE SEQUENCE [LARGE SCALE GENOMIC DNA]</scope>
    <source>
        <strain evidence="2 3">DSM 7382</strain>
    </source>
</reference>
<accession>A0AAW0FIJ6</accession>
<keyword evidence="1" id="KW-0472">Membrane</keyword>
<dbReference type="Proteomes" id="UP001385951">
    <property type="component" value="Unassembled WGS sequence"/>
</dbReference>
<dbReference type="AlphaFoldDB" id="A0AAW0FIJ6"/>
<feature type="transmembrane region" description="Helical" evidence="1">
    <location>
        <begin position="25"/>
        <end position="48"/>
    </location>
</feature>
<comment type="caution">
    <text evidence="2">The sequence shown here is derived from an EMBL/GenBank/DDBJ whole genome shotgun (WGS) entry which is preliminary data.</text>
</comment>
<feature type="transmembrane region" description="Helical" evidence="1">
    <location>
        <begin position="112"/>
        <end position="132"/>
    </location>
</feature>
<proteinExistence type="predicted"/>
<evidence type="ECO:0000313" key="2">
    <source>
        <dbReference type="EMBL" id="KAK7677176.1"/>
    </source>
</evidence>
<evidence type="ECO:0000313" key="3">
    <source>
        <dbReference type="Proteomes" id="UP001385951"/>
    </source>
</evidence>